<dbReference type="InterPro" id="IPR015421">
    <property type="entry name" value="PyrdxlP-dep_Trfase_major"/>
</dbReference>
<evidence type="ECO:0000256" key="5">
    <source>
        <dbReference type="ARBA" id="ARBA00023163"/>
    </source>
</evidence>
<proteinExistence type="inferred from homology"/>
<dbReference type="PANTHER" id="PTHR46577">
    <property type="entry name" value="HTH-TYPE TRANSCRIPTIONAL REGULATORY PROTEIN GABR"/>
    <property type="match status" value="1"/>
</dbReference>
<dbReference type="RefSeq" id="WP_109189382.1">
    <property type="nucleotide sequence ID" value="NZ_BMYA01000002.1"/>
</dbReference>
<keyword evidence="7" id="KW-0808">Transferase</keyword>
<evidence type="ECO:0000259" key="6">
    <source>
        <dbReference type="PROSITE" id="PS50949"/>
    </source>
</evidence>
<keyword evidence="5" id="KW-0804">Transcription</keyword>
<name>A0A2U2AEF9_9GAMM</name>
<dbReference type="Gene3D" id="3.40.640.10">
    <property type="entry name" value="Type I PLP-dependent aspartate aminotransferase-like (Major domain)"/>
    <property type="match status" value="1"/>
</dbReference>
<dbReference type="GO" id="GO:0030170">
    <property type="term" value="F:pyridoxal phosphate binding"/>
    <property type="evidence" value="ECO:0007669"/>
    <property type="project" value="InterPro"/>
</dbReference>
<dbReference type="PANTHER" id="PTHR46577:SF2">
    <property type="entry name" value="TRANSCRIPTIONAL REGULATORY PROTEIN"/>
    <property type="match status" value="1"/>
</dbReference>
<dbReference type="InterPro" id="IPR000524">
    <property type="entry name" value="Tscrpt_reg_HTH_GntR"/>
</dbReference>
<dbReference type="Proteomes" id="UP000245020">
    <property type="component" value="Unassembled WGS sequence"/>
</dbReference>
<dbReference type="GO" id="GO:0003677">
    <property type="term" value="F:DNA binding"/>
    <property type="evidence" value="ECO:0007669"/>
    <property type="project" value="UniProtKB-KW"/>
</dbReference>
<evidence type="ECO:0000313" key="7">
    <source>
        <dbReference type="EMBL" id="PWD81046.1"/>
    </source>
</evidence>
<comment type="caution">
    <text evidence="7">The sequence shown here is derived from an EMBL/GenBank/DDBJ whole genome shotgun (WGS) entry which is preliminary data.</text>
</comment>
<gene>
    <name evidence="7" type="ORF">DC083_06305</name>
</gene>
<sequence>MRTILDKTSSKPLYQQIVEWVENALMTGTMKPGEKLPSERDLSHYFAVNRSTIVRAMEILHDRNIIIRRVGSGTYINPQKWGRYLAPQISWNAESKQTHFHQYYHLDLGNGDLPAMLYPDLHLPEVDWQLLIREEQADSAHKLGTITLRRAVQSYLRTRFDWQVDLNHILITAGTQQAISLITLGLLKTGDAIAIENPSYFYSLSIFQALGIRIYGIPMDSNGIIIEKLDELVDRYAIKMMFINPIFHNPTGIVMSQQRKDALLAYATRKQLLIIEDDAYSQLSFSPQIETSPLKKQAKMEQILYLGSLSKYLGKSIRIGWMIAPPAIVEHLATIRQHLDSGLSSLPQFMAEIYLEQYALHHEMHLQTKLQQKCNAFIHWLESNFPGTFQYQIPTGGFHLYANLRQPIQLKAIEKELQSLNVSYRRSDFFGADLPGLRFSFAHFPLSEEQNHNKA</sequence>
<reference evidence="8" key="1">
    <citation type="submission" date="2018-05" db="EMBL/GenBank/DDBJ databases">
        <title>Ignatzschineria dubaiensis sp. nov., isolated from necrotic foot tissues of dromedaries (Camelus dromedarius) and associated maggots in Dubai, United Arab Emirates.</title>
        <authorList>
            <person name="Tsang C.C."/>
            <person name="Tang J.Y.M."/>
            <person name="Fong J.Y.H."/>
            <person name="Kinne J."/>
            <person name="Lee H.H."/>
            <person name="Joseph M."/>
            <person name="Jose S."/>
            <person name="Schuster R.K."/>
            <person name="Tang Y."/>
            <person name="Sivakumar S."/>
            <person name="Chen J.H.K."/>
            <person name="Teng J.L.L."/>
            <person name="Lau S.K.P."/>
            <person name="Wernery U."/>
            <person name="Woo P.C.Y."/>
        </authorList>
    </citation>
    <scope>NUCLEOTIDE SEQUENCE [LARGE SCALE GENOMIC DNA]</scope>
    <source>
        <strain evidence="8">KCTC 22644</strain>
    </source>
</reference>
<dbReference type="Pfam" id="PF00155">
    <property type="entry name" value="Aminotran_1_2"/>
    <property type="match status" value="1"/>
</dbReference>
<dbReference type="InterPro" id="IPR036390">
    <property type="entry name" value="WH_DNA-bd_sf"/>
</dbReference>
<dbReference type="OrthoDB" id="9804020at2"/>
<dbReference type="AlphaFoldDB" id="A0A2U2AEF9"/>
<comment type="similarity">
    <text evidence="1">In the C-terminal section; belongs to the class-I pyridoxal-phosphate-dependent aminotransferase family.</text>
</comment>
<evidence type="ECO:0000256" key="3">
    <source>
        <dbReference type="ARBA" id="ARBA00023015"/>
    </source>
</evidence>
<dbReference type="SUPFAM" id="SSF46785">
    <property type="entry name" value="Winged helix' DNA-binding domain"/>
    <property type="match status" value="1"/>
</dbReference>
<evidence type="ECO:0000256" key="4">
    <source>
        <dbReference type="ARBA" id="ARBA00023125"/>
    </source>
</evidence>
<keyword evidence="2" id="KW-0663">Pyridoxal phosphate</keyword>
<organism evidence="7 8">
    <name type="scientific">Ignatzschineria ureiclastica</name>
    <dbReference type="NCBI Taxonomy" id="472582"/>
    <lineage>
        <taxon>Bacteria</taxon>
        <taxon>Pseudomonadati</taxon>
        <taxon>Pseudomonadota</taxon>
        <taxon>Gammaproteobacteria</taxon>
        <taxon>Cardiobacteriales</taxon>
        <taxon>Ignatzschineriaceae</taxon>
        <taxon>Ignatzschineria</taxon>
    </lineage>
</organism>
<evidence type="ECO:0000256" key="2">
    <source>
        <dbReference type="ARBA" id="ARBA00022898"/>
    </source>
</evidence>
<dbReference type="SUPFAM" id="SSF53383">
    <property type="entry name" value="PLP-dependent transferases"/>
    <property type="match status" value="1"/>
</dbReference>
<dbReference type="InterPro" id="IPR015424">
    <property type="entry name" value="PyrdxlP-dep_Trfase"/>
</dbReference>
<evidence type="ECO:0000313" key="8">
    <source>
        <dbReference type="Proteomes" id="UP000245020"/>
    </source>
</evidence>
<dbReference type="InterPro" id="IPR036388">
    <property type="entry name" value="WH-like_DNA-bd_sf"/>
</dbReference>
<evidence type="ECO:0000256" key="1">
    <source>
        <dbReference type="ARBA" id="ARBA00005384"/>
    </source>
</evidence>
<keyword evidence="8" id="KW-1185">Reference proteome</keyword>
<dbReference type="PROSITE" id="PS50949">
    <property type="entry name" value="HTH_GNTR"/>
    <property type="match status" value="1"/>
</dbReference>
<keyword evidence="4" id="KW-0238">DNA-binding</keyword>
<dbReference type="InterPro" id="IPR004839">
    <property type="entry name" value="Aminotransferase_I/II_large"/>
</dbReference>
<dbReference type="SMART" id="SM00345">
    <property type="entry name" value="HTH_GNTR"/>
    <property type="match status" value="1"/>
</dbReference>
<dbReference type="Pfam" id="PF00392">
    <property type="entry name" value="GntR"/>
    <property type="match status" value="1"/>
</dbReference>
<keyword evidence="3" id="KW-0805">Transcription regulation</keyword>
<dbReference type="EMBL" id="QEWQ01000004">
    <property type="protein sequence ID" value="PWD81046.1"/>
    <property type="molecule type" value="Genomic_DNA"/>
</dbReference>
<protein>
    <submittedName>
        <fullName evidence="7">PLP-dependent aminotransferase family protein</fullName>
    </submittedName>
</protein>
<keyword evidence="7" id="KW-0032">Aminotransferase</keyword>
<dbReference type="Gene3D" id="1.10.10.10">
    <property type="entry name" value="Winged helix-like DNA-binding domain superfamily/Winged helix DNA-binding domain"/>
    <property type="match status" value="1"/>
</dbReference>
<dbReference type="GO" id="GO:0003700">
    <property type="term" value="F:DNA-binding transcription factor activity"/>
    <property type="evidence" value="ECO:0007669"/>
    <property type="project" value="InterPro"/>
</dbReference>
<dbReference type="CDD" id="cd07377">
    <property type="entry name" value="WHTH_GntR"/>
    <property type="match status" value="1"/>
</dbReference>
<accession>A0A2U2AEF9</accession>
<dbReference type="InterPro" id="IPR051446">
    <property type="entry name" value="HTH_trans_reg/aminotransferase"/>
</dbReference>
<feature type="domain" description="HTH gntR-type" evidence="6">
    <location>
        <begin position="11"/>
        <end position="79"/>
    </location>
</feature>
<dbReference type="GO" id="GO:0008483">
    <property type="term" value="F:transaminase activity"/>
    <property type="evidence" value="ECO:0007669"/>
    <property type="project" value="UniProtKB-KW"/>
</dbReference>
<dbReference type="CDD" id="cd00609">
    <property type="entry name" value="AAT_like"/>
    <property type="match status" value="1"/>
</dbReference>